<evidence type="ECO:0000313" key="9">
    <source>
        <dbReference type="Proteomes" id="UP000683925"/>
    </source>
</evidence>
<organism evidence="8 9">
    <name type="scientific">Paramecium octaurelia</name>
    <dbReference type="NCBI Taxonomy" id="43137"/>
    <lineage>
        <taxon>Eukaryota</taxon>
        <taxon>Sar</taxon>
        <taxon>Alveolata</taxon>
        <taxon>Ciliophora</taxon>
        <taxon>Intramacronucleata</taxon>
        <taxon>Oligohymenophorea</taxon>
        <taxon>Peniculida</taxon>
        <taxon>Parameciidae</taxon>
        <taxon>Paramecium</taxon>
    </lineage>
</organism>
<comment type="caution">
    <text evidence="8">The sequence shown here is derived from an EMBL/GenBank/DDBJ whole genome shotgun (WGS) entry which is preliminary data.</text>
</comment>
<dbReference type="PANTHER" id="PTHR12300:SF161">
    <property type="entry name" value="RECEPTOR EXPRESSION-ENHANCING PROTEIN"/>
    <property type="match status" value="1"/>
</dbReference>
<name>A0A8S1UD02_PAROT</name>
<accession>A0A8S1UD02</accession>
<dbReference type="Proteomes" id="UP000683925">
    <property type="component" value="Unassembled WGS sequence"/>
</dbReference>
<evidence type="ECO:0000256" key="5">
    <source>
        <dbReference type="ARBA" id="ARBA00023136"/>
    </source>
</evidence>
<dbReference type="Pfam" id="PF03134">
    <property type="entry name" value="TB2_DP1_HVA22"/>
    <property type="match status" value="1"/>
</dbReference>
<evidence type="ECO:0000313" key="8">
    <source>
        <dbReference type="EMBL" id="CAD8161542.1"/>
    </source>
</evidence>
<dbReference type="AlphaFoldDB" id="A0A8S1UD02"/>
<keyword evidence="5 7" id="KW-0472">Membrane</keyword>
<dbReference type="PANTHER" id="PTHR12300">
    <property type="entry name" value="HVA22-LIKE PROTEINS"/>
    <property type="match status" value="1"/>
</dbReference>
<dbReference type="GO" id="GO:0016020">
    <property type="term" value="C:membrane"/>
    <property type="evidence" value="ECO:0007669"/>
    <property type="project" value="UniProtKB-SubCell"/>
</dbReference>
<reference evidence="8" key="1">
    <citation type="submission" date="2021-01" db="EMBL/GenBank/DDBJ databases">
        <authorList>
            <consortium name="Genoscope - CEA"/>
            <person name="William W."/>
        </authorList>
    </citation>
    <scope>NUCLEOTIDE SEQUENCE</scope>
</reference>
<feature type="transmembrane region" description="Helical" evidence="7">
    <location>
        <begin position="39"/>
        <end position="69"/>
    </location>
</feature>
<sequence>MNAVLSKLDPFITKFGLDNSDQIEILKGPCSKIGVRPAYVVFIFGSVALFSILFGIAARFLSTFISILYPAYRSIQAIESTGESDDKQWLTYWILFSIITLTDATIGFALEFIPFYHILKLALFVALFHPQVKGAEKLYDKFVHPLYLQYHEKIDKGFQKVQERVKQQVNDKFQN</sequence>
<keyword evidence="9" id="KW-1185">Reference proteome</keyword>
<dbReference type="OrthoDB" id="290016at2759"/>
<gene>
    <name evidence="8" type="ORF">POCTA_138.1.T0400081</name>
</gene>
<dbReference type="OMA" id="CMIPGPW"/>
<dbReference type="InterPro" id="IPR004345">
    <property type="entry name" value="TB2_DP1_HVA22"/>
</dbReference>
<proteinExistence type="inferred from homology"/>
<evidence type="ECO:0000256" key="1">
    <source>
        <dbReference type="ARBA" id="ARBA00004141"/>
    </source>
</evidence>
<keyword evidence="4 7" id="KW-1133">Transmembrane helix</keyword>
<comment type="similarity">
    <text evidence="2 6">Belongs to the DP1 family.</text>
</comment>
<evidence type="ECO:0000256" key="2">
    <source>
        <dbReference type="ARBA" id="ARBA00008573"/>
    </source>
</evidence>
<evidence type="ECO:0000256" key="7">
    <source>
        <dbReference type="SAM" id="Phobius"/>
    </source>
</evidence>
<evidence type="ECO:0000256" key="6">
    <source>
        <dbReference type="RuleBase" id="RU362006"/>
    </source>
</evidence>
<evidence type="ECO:0000256" key="3">
    <source>
        <dbReference type="ARBA" id="ARBA00022692"/>
    </source>
</evidence>
<evidence type="ECO:0000256" key="4">
    <source>
        <dbReference type="ARBA" id="ARBA00022989"/>
    </source>
</evidence>
<keyword evidence="3 7" id="KW-0812">Transmembrane</keyword>
<evidence type="ECO:0008006" key="10">
    <source>
        <dbReference type="Google" id="ProtNLM"/>
    </source>
</evidence>
<protein>
    <recommendedName>
        <fullName evidence="10">Receptor expression-enhancing protein</fullName>
    </recommendedName>
</protein>
<dbReference type="EMBL" id="CAJJDP010000040">
    <property type="protein sequence ID" value="CAD8161542.1"/>
    <property type="molecule type" value="Genomic_DNA"/>
</dbReference>
<comment type="subcellular location">
    <subcellularLocation>
        <location evidence="1 6">Membrane</location>
        <topology evidence="1 6">Multi-pass membrane protein</topology>
    </subcellularLocation>
</comment>
<feature type="transmembrane region" description="Helical" evidence="7">
    <location>
        <begin position="90"/>
        <end position="109"/>
    </location>
</feature>